<dbReference type="AlphaFoldDB" id="Q9C4X9"/>
<sequence>MLSVLLCKSYFFFASVLTQIYKPAFSHSFAKLYLLSSLLSSSTPLLSFHFAYSNQLLLFLSSLL</sequence>
<geneLocation type="plasmid" evidence="1">
    <name>pING1</name>
</geneLocation>
<proteinExistence type="predicted"/>
<evidence type="ECO:0000313" key="1">
    <source>
        <dbReference type="EMBL" id="AAK06913.1"/>
    </source>
</evidence>
<protein>
    <submittedName>
        <fullName evidence="1">ORF64</fullName>
    </submittedName>
</protein>
<reference evidence="1" key="1">
    <citation type="journal article" date="2000" name="J. Bacteriol.">
        <title>pING family of conjugative plasmids from the extremely thermophilic archaeon Sulfolobus islandicus: insights into recombination and conjugation in Crenarchaeota.</title>
        <authorList>
            <person name="Stedman K.M."/>
            <person name="She Q."/>
            <person name="Phan H."/>
            <person name="Holz I."/>
            <person name="Singh H."/>
            <person name="Prangishvili D."/>
            <person name="Garrett R."/>
            <person name="Zillig W."/>
        </authorList>
    </citation>
    <scope>NUCLEOTIDE SEQUENCE</scope>
    <source>
        <plasmid evidence="1">pING1</plasmid>
    </source>
</reference>
<keyword evidence="1" id="KW-0614">Plasmid</keyword>
<organism evidence="1">
    <name type="scientific">Saccharolobus islandicus</name>
    <name type="common">Sulfolobus islandicus</name>
    <dbReference type="NCBI Taxonomy" id="43080"/>
    <lineage>
        <taxon>Archaea</taxon>
        <taxon>Thermoproteota</taxon>
        <taxon>Thermoprotei</taxon>
        <taxon>Sulfolobales</taxon>
        <taxon>Sulfolobaceae</taxon>
        <taxon>Saccharolobus</taxon>
    </lineage>
</organism>
<dbReference type="EMBL" id="AF233440">
    <property type="protein sequence ID" value="AAK06913.1"/>
    <property type="molecule type" value="Genomic_DNA"/>
</dbReference>
<accession>Q9C4X9</accession>
<name>Q9C4X9_SACIS</name>